<dbReference type="KEGG" id="cace:CACET_c30790"/>
<reference evidence="1 2" key="1">
    <citation type="submission" date="2014-10" db="EMBL/GenBank/DDBJ databases">
        <title>Genome sequence of Clostridium aceticum DSM 1496.</title>
        <authorList>
            <person name="Poehlein A."/>
            <person name="Schiel-Bengelsdorf B."/>
            <person name="Gottschalk G."/>
            <person name="Duerre P."/>
            <person name="Daniel R."/>
        </authorList>
    </citation>
    <scope>NUCLEOTIDE SEQUENCE [LARGE SCALE GENOMIC DNA]</scope>
    <source>
        <strain evidence="1 2">DSM 1496</strain>
    </source>
</reference>
<evidence type="ECO:0000313" key="2">
    <source>
        <dbReference type="Proteomes" id="UP000035704"/>
    </source>
</evidence>
<accession>A0A0G3WDU5</accession>
<dbReference type="AlphaFoldDB" id="A0A0G3WDU5"/>
<evidence type="ECO:0008006" key="3">
    <source>
        <dbReference type="Google" id="ProtNLM"/>
    </source>
</evidence>
<proteinExistence type="predicted"/>
<dbReference type="PATRIC" id="fig|84022.6.peg.3139"/>
<dbReference type="InterPro" id="IPR023401">
    <property type="entry name" value="ODC_N"/>
</dbReference>
<sequence>MKTLILNQQEVKELLNMPDAIKAVEEAYRVYNLHKVKQPLRLN</sequence>
<dbReference type="STRING" id="84022.CACET_c30790"/>
<dbReference type="Proteomes" id="UP000035704">
    <property type="component" value="Chromosome"/>
</dbReference>
<dbReference type="Gene3D" id="3.30.1780.10">
    <property type="entry name" value="ornithine cyclodeaminase, domain 1"/>
    <property type="match status" value="1"/>
</dbReference>
<name>A0A0G3WDU5_9CLOT</name>
<evidence type="ECO:0000313" key="1">
    <source>
        <dbReference type="EMBL" id="AKL96523.1"/>
    </source>
</evidence>
<gene>
    <name evidence="1" type="ORF">CACET_c30790</name>
</gene>
<keyword evidence="2" id="KW-1185">Reference proteome</keyword>
<dbReference type="EMBL" id="CP009687">
    <property type="protein sequence ID" value="AKL96523.1"/>
    <property type="molecule type" value="Genomic_DNA"/>
</dbReference>
<protein>
    <recommendedName>
        <fullName evidence="3">Ornithine cyclodeaminase</fullName>
    </recommendedName>
</protein>
<organism evidence="1 2">
    <name type="scientific">Clostridium aceticum</name>
    <dbReference type="NCBI Taxonomy" id="84022"/>
    <lineage>
        <taxon>Bacteria</taxon>
        <taxon>Bacillati</taxon>
        <taxon>Bacillota</taxon>
        <taxon>Clostridia</taxon>
        <taxon>Eubacteriales</taxon>
        <taxon>Clostridiaceae</taxon>
        <taxon>Clostridium</taxon>
    </lineage>
</organism>
<dbReference type="RefSeq" id="WP_278287084.1">
    <property type="nucleotide sequence ID" value="NZ_CP009687.1"/>
</dbReference>